<reference evidence="2 3" key="1">
    <citation type="journal article" date="2018" name="New Phytol.">
        <title>Phylogenomics of Endogonaceae and evolution of mycorrhizas within Mucoromycota.</title>
        <authorList>
            <person name="Chang Y."/>
            <person name="Desiro A."/>
            <person name="Na H."/>
            <person name="Sandor L."/>
            <person name="Lipzen A."/>
            <person name="Clum A."/>
            <person name="Barry K."/>
            <person name="Grigoriev I.V."/>
            <person name="Martin F.M."/>
            <person name="Stajich J.E."/>
            <person name="Smith M.E."/>
            <person name="Bonito G."/>
            <person name="Spatafora J.W."/>
        </authorList>
    </citation>
    <scope>NUCLEOTIDE SEQUENCE [LARGE SCALE GENOMIC DNA]</scope>
    <source>
        <strain evidence="2 3">GMNB39</strain>
    </source>
</reference>
<evidence type="ECO:0000313" key="2">
    <source>
        <dbReference type="EMBL" id="RUP46462.1"/>
    </source>
</evidence>
<feature type="non-terminal residue" evidence="2">
    <location>
        <position position="1"/>
    </location>
</feature>
<organism evidence="2 3">
    <name type="scientific">Jimgerdemannia flammicorona</name>
    <dbReference type="NCBI Taxonomy" id="994334"/>
    <lineage>
        <taxon>Eukaryota</taxon>
        <taxon>Fungi</taxon>
        <taxon>Fungi incertae sedis</taxon>
        <taxon>Mucoromycota</taxon>
        <taxon>Mucoromycotina</taxon>
        <taxon>Endogonomycetes</taxon>
        <taxon>Endogonales</taxon>
        <taxon>Endogonaceae</taxon>
        <taxon>Jimgerdemannia</taxon>
    </lineage>
</organism>
<comment type="caution">
    <text evidence="2">The sequence shown here is derived from an EMBL/GenBank/DDBJ whole genome shotgun (WGS) entry which is preliminary data.</text>
</comment>
<dbReference type="OrthoDB" id="4179406at2759"/>
<keyword evidence="3" id="KW-1185">Reference proteome</keyword>
<evidence type="ECO:0000313" key="3">
    <source>
        <dbReference type="Proteomes" id="UP000268093"/>
    </source>
</evidence>
<feature type="region of interest" description="Disordered" evidence="1">
    <location>
        <begin position="1"/>
        <end position="26"/>
    </location>
</feature>
<accession>A0A433D6G8</accession>
<protein>
    <submittedName>
        <fullName evidence="2">Uncharacterized protein</fullName>
    </submittedName>
</protein>
<dbReference type="Proteomes" id="UP000268093">
    <property type="component" value="Unassembled WGS sequence"/>
</dbReference>
<gene>
    <name evidence="2" type="ORF">BC936DRAFT_146931</name>
</gene>
<evidence type="ECO:0000256" key="1">
    <source>
        <dbReference type="SAM" id="MobiDB-lite"/>
    </source>
</evidence>
<feature type="compositionally biased region" description="Pro residues" evidence="1">
    <location>
        <begin position="8"/>
        <end position="19"/>
    </location>
</feature>
<proteinExistence type="predicted"/>
<sequence>LSPTTELPLPPSTELPPPTDATGILPTSANATHIPPLSPNDSHIPLPSTNALQLRSWWSYFLREVLVLYEMTFFRQPIVTRSLVLMLGCFLAVVFPKSTVILCQVPVLQVVIRDCTPPPLVEIPNIPIFLNAHLETMQTYNLALRGNYSQELLKTRSAMRDLESQVKHSDLSSNNREVFVNSLNLLWKATTQAAYNMETLEAKTAVTFRLFIDRSRMIQRALTQLEKDTDGKLLANLMSIFEEAMTDANDGMEILDLQVGTVLKNFVTMESYLAGAYDVAVKEKNVQCEKKASLAKVWADWGTDHVQHTLLANNLNILQKFEGARVAHMNELILMSNALRKFREQVDTLRQTVKTPLLEKGIVRSHVQLVNQAINELEAQYRKYQQLN</sequence>
<dbReference type="EMBL" id="RBNI01005806">
    <property type="protein sequence ID" value="RUP46462.1"/>
    <property type="molecule type" value="Genomic_DNA"/>
</dbReference>
<name>A0A433D6G8_9FUNG</name>
<dbReference type="AlphaFoldDB" id="A0A433D6G8"/>